<evidence type="ECO:0000313" key="3">
    <source>
        <dbReference type="Proteomes" id="UP000265800"/>
    </source>
</evidence>
<dbReference type="InterPro" id="IPR027417">
    <property type="entry name" value="P-loop_NTPase"/>
</dbReference>
<accession>A0A399F388</accession>
<evidence type="ECO:0000313" key="2">
    <source>
        <dbReference type="EMBL" id="RIH90126.1"/>
    </source>
</evidence>
<name>A0A399F388_9DEIN</name>
<protein>
    <submittedName>
        <fullName evidence="2">Type III restriction enzyme, res subunit</fullName>
    </submittedName>
</protein>
<dbReference type="AlphaFoldDB" id="A0A399F388"/>
<reference evidence="2 3" key="1">
    <citation type="submission" date="2018-08" db="EMBL/GenBank/DDBJ databases">
        <title>Meiothermus luteus KCTC 52599 genome sequencing project.</title>
        <authorList>
            <person name="Da Costa M.S."/>
            <person name="Albuquerque L."/>
            <person name="Raposo P."/>
            <person name="Froufe H.J.C."/>
            <person name="Barroso C.S."/>
            <person name="Egas C."/>
        </authorList>
    </citation>
    <scope>NUCLEOTIDE SEQUENCE [LARGE SCALE GENOMIC DNA]</scope>
    <source>
        <strain evidence="2 3">KCTC 52599</strain>
    </source>
</reference>
<dbReference type="InterPro" id="IPR006935">
    <property type="entry name" value="Helicase/UvrB_N"/>
</dbReference>
<proteinExistence type="predicted"/>
<dbReference type="Proteomes" id="UP000265800">
    <property type="component" value="Unassembled WGS sequence"/>
</dbReference>
<dbReference type="OrthoDB" id="9804145at2"/>
<comment type="caution">
    <text evidence="2">The sequence shown here is derived from an EMBL/GenBank/DDBJ whole genome shotgun (WGS) entry which is preliminary data.</text>
</comment>
<gene>
    <name evidence="2" type="ORF">Mlute_00048</name>
</gene>
<dbReference type="EMBL" id="QWKZ01000001">
    <property type="protein sequence ID" value="RIH90126.1"/>
    <property type="molecule type" value="Genomic_DNA"/>
</dbReference>
<dbReference type="RefSeq" id="WP_119358773.1">
    <property type="nucleotide sequence ID" value="NZ_QWKZ01000001.1"/>
</dbReference>
<dbReference type="Gene3D" id="3.40.50.300">
    <property type="entry name" value="P-loop containing nucleotide triphosphate hydrolases"/>
    <property type="match status" value="1"/>
</dbReference>
<keyword evidence="3" id="KW-1185">Reference proteome</keyword>
<feature type="domain" description="Helicase/UvrB N-terminal" evidence="1">
    <location>
        <begin position="128"/>
        <end position="288"/>
    </location>
</feature>
<dbReference type="GO" id="GO:0003677">
    <property type="term" value="F:DNA binding"/>
    <property type="evidence" value="ECO:0007669"/>
    <property type="project" value="InterPro"/>
</dbReference>
<dbReference type="SUPFAM" id="SSF52540">
    <property type="entry name" value="P-loop containing nucleoside triphosphate hydrolases"/>
    <property type="match status" value="1"/>
</dbReference>
<sequence length="1028" mass="117083">MSLDAHLVLARFFLSKLRVSNINQLRSWQALEDTQATGAQTVFFNAALGMATPDLAQRLPLYDANLREYESRLARRRKEFAGFKYFQYIALLASEYHLDQLTGDPEKYVDELNEFQAADLHRAQFTLPDLRRLAFYLATGAGKTLLLHVHYWQLLHYFKAGSKKEALTPEAGFGNILLLTPNAGLAEQHRQDLERSGIPARYLTEVKHNPSSVLPGTVLVVDMPKLRDKRAKDETETEGLYYPILGQANLVFADEGHKGTASLDKGWRQIREWLSEKGMLLEYSATFAQVLKSGEMLREYGKRILADYQYRYFYQDQYGKDFQSIEANPGDLNPTAEEEAALMGGLLLYYVQLRHYLSLGNRAREYNLEKPLWTFVGHTVIKSSKGKEGELEEDAETLADVAKVVRFLKRLTDDPQWAQGLMAGAVTSVEFIGNSNPFAAHLTELQTQAPRQLYYEVLETVMLGRGALELHLMPAQGEIGLKTSGAREYFGVINIGDTAGFKKQLEQNLKLAVGENPLYGYSLFQQINQPNSPIQVLIGSRKFVEGWSSWRVSTMTLLNIGKNQGPLIIQLFGRGVRLLGQNHSLKRSGKHEVKRLETLYVLGLNANYIKRFLETIQSEDINLERIQLELQINQSALAKPLPLPRLPENFVFESRTLVFEPDNITKPSVTLAARISVLENQELVSQTAGQRQPLEPKHLAMLDWVSLRQKLLIYARAERIGNLSFSTKKLQQVLQQGWYSLVASESDLASPKALEQAVLAILRKYLSEYYRRELNDAQAREILPGKLQQEDLETHYEVTVPASSPIILAEIKALADNLKLWQSEQVAPIPRLYIDPNIKLEAVYQPLVYETKNTSLPKGVQVKPAPLEESEHNFIQSLQRFWQVHYAEAEFASLKLYLMRNASKKGLGFHNKTGFYPDFILWIEHEQTGGWRVVFVEPHGMEREDIENHPKLEVFTRLLPQLSARREFQEARIKLDGYMLTPTPASRIPGNESYNPDWDRMAKETHLLVGERGDEANIRTIILGKRQN</sequence>
<dbReference type="GO" id="GO:0016787">
    <property type="term" value="F:hydrolase activity"/>
    <property type="evidence" value="ECO:0007669"/>
    <property type="project" value="InterPro"/>
</dbReference>
<dbReference type="GO" id="GO:0005524">
    <property type="term" value="F:ATP binding"/>
    <property type="evidence" value="ECO:0007669"/>
    <property type="project" value="InterPro"/>
</dbReference>
<evidence type="ECO:0000259" key="1">
    <source>
        <dbReference type="Pfam" id="PF04851"/>
    </source>
</evidence>
<organism evidence="2 3">
    <name type="scientific">Meiothermus luteus</name>
    <dbReference type="NCBI Taxonomy" id="2026184"/>
    <lineage>
        <taxon>Bacteria</taxon>
        <taxon>Thermotogati</taxon>
        <taxon>Deinococcota</taxon>
        <taxon>Deinococci</taxon>
        <taxon>Thermales</taxon>
        <taxon>Thermaceae</taxon>
        <taxon>Meiothermus</taxon>
    </lineage>
</organism>
<dbReference type="Pfam" id="PF04851">
    <property type="entry name" value="ResIII"/>
    <property type="match status" value="1"/>
</dbReference>